<feature type="signal peptide" evidence="1">
    <location>
        <begin position="1"/>
        <end position="28"/>
    </location>
</feature>
<evidence type="ECO:0000259" key="2">
    <source>
        <dbReference type="Pfam" id="PF13229"/>
    </source>
</evidence>
<dbReference type="SUPFAM" id="SSF51126">
    <property type="entry name" value="Pectin lyase-like"/>
    <property type="match status" value="1"/>
</dbReference>
<feature type="chain" id="PRO_5019171625" description="Right handed beta helix domain-containing protein" evidence="1">
    <location>
        <begin position="29"/>
        <end position="367"/>
    </location>
</feature>
<keyword evidence="1" id="KW-0732">Signal</keyword>
<organism evidence="3 4">
    <name type="scientific">Cellulomonas biazotea</name>
    <dbReference type="NCBI Taxonomy" id="1709"/>
    <lineage>
        <taxon>Bacteria</taxon>
        <taxon>Bacillati</taxon>
        <taxon>Actinomycetota</taxon>
        <taxon>Actinomycetes</taxon>
        <taxon>Micrococcales</taxon>
        <taxon>Cellulomonadaceae</taxon>
        <taxon>Cellulomonas</taxon>
    </lineage>
</organism>
<dbReference type="AlphaFoldDB" id="A0A402DTS7"/>
<name>A0A402DTS7_9CELL</name>
<dbReference type="RefSeq" id="WP_130782143.1">
    <property type="nucleotide sequence ID" value="NZ_BIMR01000223.1"/>
</dbReference>
<dbReference type="InterPro" id="IPR006626">
    <property type="entry name" value="PbH1"/>
</dbReference>
<evidence type="ECO:0000313" key="3">
    <source>
        <dbReference type="EMBL" id="GCE77533.1"/>
    </source>
</evidence>
<sequence>MRARAVLTVLSVLTVVTTTVAVAAPAGAAPPPRPACGDTLTVDTRLRADLVCDGAGLRVGPGVTLDLGGHTVRGSGAGVGVAVASEGTVRVRNGTLAGWGEGIATYAVPDTDTGPLVVDRVRFTGNVTGLLASGEDGTGLYGKDATVTRSTFRDNTWGLLALWHIEVDVQRTTFASNGTGVEAGDSQVDVAGSRFARNDVAMSLGQSGTTITGTTFVDNPRGLTVAPTSGATVTGSTFVGSDVAVAGYGNPTVLHIDGNRFTDNGTAVSFDLSDGSVTGNTFRGNGTGLLVVQAPWDVTLVQDNTFVRGGDGIRVEQGDALLQLGGNDARRNSGWGILAPDVTDLGGNTARGNGNEPQCVGVVCGTS</sequence>
<dbReference type="Proteomes" id="UP000289954">
    <property type="component" value="Unassembled WGS sequence"/>
</dbReference>
<accession>A0A402DTS7</accession>
<evidence type="ECO:0000313" key="4">
    <source>
        <dbReference type="Proteomes" id="UP000289954"/>
    </source>
</evidence>
<comment type="caution">
    <text evidence="3">The sequence shown here is derived from an EMBL/GenBank/DDBJ whole genome shotgun (WGS) entry which is preliminary data.</text>
</comment>
<keyword evidence="4" id="KW-1185">Reference proteome</keyword>
<protein>
    <recommendedName>
        <fullName evidence="2">Right handed beta helix domain-containing protein</fullName>
    </recommendedName>
</protein>
<dbReference type="SMART" id="SM00710">
    <property type="entry name" value="PbH1"/>
    <property type="match status" value="7"/>
</dbReference>
<dbReference type="InterPro" id="IPR011050">
    <property type="entry name" value="Pectin_lyase_fold/virulence"/>
</dbReference>
<dbReference type="EMBL" id="BIMR01000223">
    <property type="protein sequence ID" value="GCE77533.1"/>
    <property type="molecule type" value="Genomic_DNA"/>
</dbReference>
<dbReference type="Pfam" id="PF13229">
    <property type="entry name" value="Beta_helix"/>
    <property type="match status" value="1"/>
</dbReference>
<evidence type="ECO:0000256" key="1">
    <source>
        <dbReference type="SAM" id="SignalP"/>
    </source>
</evidence>
<gene>
    <name evidence="3" type="ORF">CBZ_25890</name>
</gene>
<dbReference type="InterPro" id="IPR012334">
    <property type="entry name" value="Pectin_lyas_fold"/>
</dbReference>
<dbReference type="InterPro" id="IPR039448">
    <property type="entry name" value="Beta_helix"/>
</dbReference>
<dbReference type="Gene3D" id="2.160.20.10">
    <property type="entry name" value="Single-stranded right-handed beta-helix, Pectin lyase-like"/>
    <property type="match status" value="1"/>
</dbReference>
<proteinExistence type="predicted"/>
<feature type="domain" description="Right handed beta helix" evidence="2">
    <location>
        <begin position="205"/>
        <end position="337"/>
    </location>
</feature>
<dbReference type="OrthoDB" id="4824168at2"/>
<reference evidence="3 4" key="1">
    <citation type="submission" date="2019-01" db="EMBL/GenBank/DDBJ databases">
        <title>Draft genome sequence of Cellulomonas takizawaensis strain TKZ-21.</title>
        <authorList>
            <person name="Yamamura H."/>
            <person name="Hayashi T."/>
            <person name="Hamada M."/>
            <person name="Serisawa Y."/>
            <person name="Matsuyama K."/>
            <person name="Nakagawa Y."/>
            <person name="Otoguro M."/>
            <person name="Yanagida F."/>
            <person name="Hayakawa M."/>
        </authorList>
    </citation>
    <scope>NUCLEOTIDE SEQUENCE [LARGE SCALE GENOMIC DNA]</scope>
    <source>
        <strain evidence="3 4">NBRC12680</strain>
    </source>
</reference>